<protein>
    <submittedName>
        <fullName evidence="4">GCN5 family acetyltransferase</fullName>
    </submittedName>
</protein>
<evidence type="ECO:0000313" key="5">
    <source>
        <dbReference type="Proteomes" id="UP000076481"/>
    </source>
</evidence>
<dbReference type="Proteomes" id="UP000076481">
    <property type="component" value="Unassembled WGS sequence"/>
</dbReference>
<evidence type="ECO:0000259" key="3">
    <source>
        <dbReference type="PROSITE" id="PS51186"/>
    </source>
</evidence>
<dbReference type="Pfam" id="PF13302">
    <property type="entry name" value="Acetyltransf_3"/>
    <property type="match status" value="1"/>
</dbReference>
<organism evidence="4 5">
    <name type="scientific">Pelodictyon luteolum</name>
    <dbReference type="NCBI Taxonomy" id="1100"/>
    <lineage>
        <taxon>Bacteria</taxon>
        <taxon>Pseudomonadati</taxon>
        <taxon>Chlorobiota</taxon>
        <taxon>Chlorobiia</taxon>
        <taxon>Chlorobiales</taxon>
        <taxon>Chlorobiaceae</taxon>
        <taxon>Chlorobium/Pelodictyon group</taxon>
        <taxon>Pelodictyon</taxon>
    </lineage>
</organism>
<keyword evidence="2" id="KW-0012">Acyltransferase</keyword>
<dbReference type="RefSeq" id="WP_303680788.1">
    <property type="nucleotide sequence ID" value="NZ_LVWG01000013.1"/>
</dbReference>
<evidence type="ECO:0000256" key="1">
    <source>
        <dbReference type="ARBA" id="ARBA00022679"/>
    </source>
</evidence>
<comment type="caution">
    <text evidence="4">The sequence shown here is derived from an EMBL/GenBank/DDBJ whole genome shotgun (WGS) entry which is preliminary data.</text>
</comment>
<dbReference type="PROSITE" id="PS51186">
    <property type="entry name" value="GNAT"/>
    <property type="match status" value="1"/>
</dbReference>
<dbReference type="PANTHER" id="PTHR43072">
    <property type="entry name" value="N-ACETYLTRANSFERASE"/>
    <property type="match status" value="1"/>
</dbReference>
<keyword evidence="1 4" id="KW-0808">Transferase</keyword>
<dbReference type="InterPro" id="IPR000182">
    <property type="entry name" value="GNAT_dom"/>
</dbReference>
<dbReference type="CDD" id="cd04301">
    <property type="entry name" value="NAT_SF"/>
    <property type="match status" value="1"/>
</dbReference>
<dbReference type="GO" id="GO:0016747">
    <property type="term" value="F:acyltransferase activity, transferring groups other than amino-acyl groups"/>
    <property type="evidence" value="ECO:0007669"/>
    <property type="project" value="InterPro"/>
</dbReference>
<dbReference type="Gene3D" id="3.40.630.30">
    <property type="match status" value="1"/>
</dbReference>
<dbReference type="AlphaFoldDB" id="A0A165MBT3"/>
<accession>A0A165MBT3</accession>
<gene>
    <name evidence="4" type="ORF">A3K90_04370</name>
</gene>
<name>A0A165MBT3_PELLU</name>
<evidence type="ECO:0000313" key="4">
    <source>
        <dbReference type="EMBL" id="KZK75056.1"/>
    </source>
</evidence>
<sequence>MTITDIRLMPLGEEDADEVLDIFNPYTTNGFAAYTDKPLGEDAAASFIQPSTGYPACMARTSDGGYAVGFGMLRPYSPLPVFIRTAELTLFLREGWTGRGIGTLMLDHLVGGAVLMGITTILSSISSLNPLSIRFHQKSGFRECGRLEGVGEKFAHPFDVLYCQKDLPPIS</sequence>
<dbReference type="InterPro" id="IPR016181">
    <property type="entry name" value="Acyl_CoA_acyltransferase"/>
</dbReference>
<proteinExistence type="predicted"/>
<evidence type="ECO:0000256" key="2">
    <source>
        <dbReference type="ARBA" id="ARBA00023315"/>
    </source>
</evidence>
<feature type="domain" description="N-acetyltransferase" evidence="3">
    <location>
        <begin position="6"/>
        <end position="168"/>
    </location>
</feature>
<dbReference type="PANTHER" id="PTHR43072:SF23">
    <property type="entry name" value="UPF0039 PROTEIN C11D3.02C"/>
    <property type="match status" value="1"/>
</dbReference>
<reference evidence="4 5" key="1">
    <citation type="submission" date="2016-03" db="EMBL/GenBank/DDBJ databases">
        <title>Speciation and ecological success in dimly lit waters: horizontal gene transfer in a green sulfur bacteria bloom unveiled by metagenomic assembly.</title>
        <authorList>
            <person name="Llorens-Mares T."/>
            <person name="Liu Z."/>
            <person name="Allen L.Z."/>
            <person name="Rusch D.B."/>
            <person name="Craig M.T."/>
            <person name="Dupont C.L."/>
            <person name="Bryant D.A."/>
            <person name="Casamayor E.O."/>
        </authorList>
    </citation>
    <scope>NUCLEOTIDE SEQUENCE [LARGE SCALE GENOMIC DNA]</scope>
    <source>
        <strain evidence="4">CIII</strain>
    </source>
</reference>
<dbReference type="SUPFAM" id="SSF55729">
    <property type="entry name" value="Acyl-CoA N-acyltransferases (Nat)"/>
    <property type="match status" value="1"/>
</dbReference>
<dbReference type="EMBL" id="LVWG01000013">
    <property type="protein sequence ID" value="KZK75056.1"/>
    <property type="molecule type" value="Genomic_DNA"/>
</dbReference>